<name>A0ABV5WFP2_9BACI</name>
<dbReference type="Proteomes" id="UP001589609">
    <property type="component" value="Unassembled WGS sequence"/>
</dbReference>
<keyword evidence="2" id="KW-1185">Reference proteome</keyword>
<proteinExistence type="predicted"/>
<protein>
    <submittedName>
        <fullName evidence="1">Uncharacterized protein</fullName>
    </submittedName>
</protein>
<dbReference type="RefSeq" id="WP_379949745.1">
    <property type="nucleotide sequence ID" value="NZ_JAPCYI010000003.1"/>
</dbReference>
<evidence type="ECO:0000313" key="2">
    <source>
        <dbReference type="Proteomes" id="UP001589609"/>
    </source>
</evidence>
<evidence type="ECO:0000313" key="1">
    <source>
        <dbReference type="EMBL" id="MFB9759435.1"/>
    </source>
</evidence>
<accession>A0ABV5WFP2</accession>
<sequence>MGKLHWNGRELTETELKFIAEFLRATVKGTTDEFYLQTENIGLAKSFGIVKE</sequence>
<comment type="caution">
    <text evidence="1">The sequence shown here is derived from an EMBL/GenBank/DDBJ whole genome shotgun (WGS) entry which is preliminary data.</text>
</comment>
<reference evidence="1 2" key="1">
    <citation type="submission" date="2024-09" db="EMBL/GenBank/DDBJ databases">
        <authorList>
            <person name="Sun Q."/>
            <person name="Mori K."/>
        </authorList>
    </citation>
    <scope>NUCLEOTIDE SEQUENCE [LARGE SCALE GENOMIC DNA]</scope>
    <source>
        <strain evidence="1 2">JCM 11201</strain>
    </source>
</reference>
<dbReference type="EMBL" id="JBHMAF010000071">
    <property type="protein sequence ID" value="MFB9759435.1"/>
    <property type="molecule type" value="Genomic_DNA"/>
</dbReference>
<organism evidence="1 2">
    <name type="scientific">Ectobacillus funiculus</name>
    <dbReference type="NCBI Taxonomy" id="137993"/>
    <lineage>
        <taxon>Bacteria</taxon>
        <taxon>Bacillati</taxon>
        <taxon>Bacillota</taxon>
        <taxon>Bacilli</taxon>
        <taxon>Bacillales</taxon>
        <taxon>Bacillaceae</taxon>
        <taxon>Ectobacillus</taxon>
    </lineage>
</organism>
<gene>
    <name evidence="1" type="ORF">ACFFMS_13470</name>
</gene>